<keyword evidence="3" id="KW-1185">Reference proteome</keyword>
<reference evidence="2 3" key="1">
    <citation type="submission" date="2021-03" db="EMBL/GenBank/DDBJ databases">
        <title>novel species isolated from a fishpond in China.</title>
        <authorList>
            <person name="Lu H."/>
            <person name="Cai Z."/>
        </authorList>
    </citation>
    <scope>NUCLEOTIDE SEQUENCE [LARGE SCALE GENOMIC DNA]</scope>
    <source>
        <strain evidence="2 3">YJ13C</strain>
    </source>
</reference>
<proteinExistence type="predicted"/>
<keyword evidence="1" id="KW-1133">Transmembrane helix</keyword>
<dbReference type="InterPro" id="IPR018750">
    <property type="entry name" value="DUF2306_membrane"/>
</dbReference>
<dbReference type="Proteomes" id="UP000664480">
    <property type="component" value="Unassembled WGS sequence"/>
</dbReference>
<gene>
    <name evidence="2" type="ORF">J0A69_11790</name>
</gene>
<comment type="caution">
    <text evidence="2">The sequence shown here is derived from an EMBL/GenBank/DDBJ whole genome shotgun (WGS) entry which is preliminary data.</text>
</comment>
<dbReference type="Pfam" id="PF10067">
    <property type="entry name" value="DUF2306"/>
    <property type="match status" value="1"/>
</dbReference>
<feature type="transmembrane region" description="Helical" evidence="1">
    <location>
        <begin position="148"/>
        <end position="166"/>
    </location>
</feature>
<dbReference type="RefSeq" id="WP_206586751.1">
    <property type="nucleotide sequence ID" value="NZ_JAFKCU010000002.1"/>
</dbReference>
<feature type="transmembrane region" description="Helical" evidence="1">
    <location>
        <begin position="50"/>
        <end position="70"/>
    </location>
</feature>
<keyword evidence="1" id="KW-0812">Transmembrane</keyword>
<feature type="transmembrane region" description="Helical" evidence="1">
    <location>
        <begin position="178"/>
        <end position="199"/>
    </location>
</feature>
<evidence type="ECO:0000256" key="1">
    <source>
        <dbReference type="SAM" id="Phobius"/>
    </source>
</evidence>
<feature type="transmembrane region" description="Helical" evidence="1">
    <location>
        <begin position="117"/>
        <end position="136"/>
    </location>
</feature>
<feature type="transmembrane region" description="Helical" evidence="1">
    <location>
        <begin position="12"/>
        <end position="30"/>
    </location>
</feature>
<accession>A0ABS3CG95</accession>
<evidence type="ECO:0000313" key="2">
    <source>
        <dbReference type="EMBL" id="MBN7816118.1"/>
    </source>
</evidence>
<dbReference type="EMBL" id="JAFKCU010000002">
    <property type="protein sequence ID" value="MBN7816118.1"/>
    <property type="molecule type" value="Genomic_DNA"/>
</dbReference>
<evidence type="ECO:0000313" key="3">
    <source>
        <dbReference type="Proteomes" id="UP000664480"/>
    </source>
</evidence>
<sequence length="212" mass="24167">MSALSNKISWVLFGFFGTVIGLYPILYFVFGRQFGVLNSHGPEELNSLIWNSFFYTHIVLGGFSLLIGWIQFHQKLRDKNRKLHKRIGMAYVTAVFFSGIAGVYVSIYTVGGIVSSLGFFLLGLVWLFTTGMGWKTAKNKDFDSHENWMTYSYAACFAAVTLRIYLPILENVLGGFIPAYRVVAWLCWVPNMLVAYWIISKREQKTKKVIQA</sequence>
<organism evidence="2 3">
    <name type="scientific">Algoriphagus pacificus</name>
    <dbReference type="NCBI Taxonomy" id="2811234"/>
    <lineage>
        <taxon>Bacteria</taxon>
        <taxon>Pseudomonadati</taxon>
        <taxon>Bacteroidota</taxon>
        <taxon>Cytophagia</taxon>
        <taxon>Cytophagales</taxon>
        <taxon>Cyclobacteriaceae</taxon>
        <taxon>Algoriphagus</taxon>
    </lineage>
</organism>
<protein>
    <submittedName>
        <fullName evidence="2">DUF2306 domain-containing protein</fullName>
    </submittedName>
</protein>
<name>A0ABS3CG95_9BACT</name>
<feature type="transmembrane region" description="Helical" evidence="1">
    <location>
        <begin position="90"/>
        <end position="111"/>
    </location>
</feature>
<keyword evidence="1" id="KW-0472">Membrane</keyword>